<feature type="transmembrane region" description="Helical" evidence="6">
    <location>
        <begin position="482"/>
        <end position="504"/>
    </location>
</feature>
<feature type="domain" description="Major facilitator superfamily (MFS) profile" evidence="7">
    <location>
        <begin position="106"/>
        <end position="573"/>
    </location>
</feature>
<keyword evidence="2 6" id="KW-0812">Transmembrane</keyword>
<sequence>MENDAVFAAEADVDVGFYSARSSKSTNRYHGNDDTTEGSRVESNQTARRYPAHEETPLLGDEEGEHSERHWGEEGNVLPSWRGMKEFEGLPWWKKPSIFWLLPAFLLFTLAFGGIVVPKLNLILTLICREYIAERSADDSAFTMLPVVFGEDNPQCRIPEVQSRVAQFTLYGNLISGILSAITSPKLGALSDRYGRKKLLLVTAGGTLVGEIITVFAAKYPESFPFNWILVGYAVDGLCGSFIVGMALAHSYATDTTPPQKRNVAFGYFHGCLFTGIALGPILAGYIIKGTGSVLSVFYVALGCHTLFIVFLMGLIPESLSKSRQYAAREKRRLEVIQLGPAADWINQLRSFNLLEPLKILYPTGEGSSSAIRRNLMLLASVDTIVFSVAMGAMTVIVIYTNIQFGWGDFQSSKFVSIVNSSRVFCLMILLPIVTRLIRGPNGTSRQKNTGSDNFDLSVIRLAVFFDMLGYLGYALSRSSTLFIVSGAVASVGGIGSPTLGSALTKHVPPDRTGQLLGATGLLHALARIIGPTIFNAIYSATVGNFRQTVFVCLAATFGFAFLCSWFIKPHIYLDELDVQQSSNTEEFVSGEGTLH</sequence>
<keyword evidence="3 6" id="KW-1133">Transmembrane helix</keyword>
<dbReference type="Gene3D" id="1.20.1250.20">
    <property type="entry name" value="MFS general substrate transporter like domains"/>
    <property type="match status" value="1"/>
</dbReference>
<evidence type="ECO:0000256" key="2">
    <source>
        <dbReference type="ARBA" id="ARBA00022692"/>
    </source>
</evidence>
<name>A0A8E2F8E3_9PEZI</name>
<feature type="region of interest" description="Disordered" evidence="5">
    <location>
        <begin position="23"/>
        <end position="72"/>
    </location>
</feature>
<organism evidence="8 9">
    <name type="scientific">Glonium stellatum</name>
    <dbReference type="NCBI Taxonomy" id="574774"/>
    <lineage>
        <taxon>Eukaryota</taxon>
        <taxon>Fungi</taxon>
        <taxon>Dikarya</taxon>
        <taxon>Ascomycota</taxon>
        <taxon>Pezizomycotina</taxon>
        <taxon>Dothideomycetes</taxon>
        <taxon>Pleosporomycetidae</taxon>
        <taxon>Gloniales</taxon>
        <taxon>Gloniaceae</taxon>
        <taxon>Glonium</taxon>
    </lineage>
</organism>
<evidence type="ECO:0000256" key="1">
    <source>
        <dbReference type="ARBA" id="ARBA00004141"/>
    </source>
</evidence>
<feature type="transmembrane region" description="Helical" evidence="6">
    <location>
        <begin position="230"/>
        <end position="253"/>
    </location>
</feature>
<dbReference type="AlphaFoldDB" id="A0A8E2F8E3"/>
<evidence type="ECO:0000256" key="5">
    <source>
        <dbReference type="SAM" id="MobiDB-lite"/>
    </source>
</evidence>
<keyword evidence="4 6" id="KW-0472">Membrane</keyword>
<feature type="transmembrane region" description="Helical" evidence="6">
    <location>
        <begin position="294"/>
        <end position="316"/>
    </location>
</feature>
<feature type="transmembrane region" description="Helical" evidence="6">
    <location>
        <begin position="459"/>
        <end position="476"/>
    </location>
</feature>
<dbReference type="PROSITE" id="PS00216">
    <property type="entry name" value="SUGAR_TRANSPORT_1"/>
    <property type="match status" value="1"/>
</dbReference>
<dbReference type="OrthoDB" id="3026777at2759"/>
<dbReference type="InterPro" id="IPR005829">
    <property type="entry name" value="Sugar_transporter_CS"/>
</dbReference>
<feature type="transmembrane region" description="Helical" evidence="6">
    <location>
        <begin position="265"/>
        <end position="288"/>
    </location>
</feature>
<feature type="transmembrane region" description="Helical" evidence="6">
    <location>
        <begin position="376"/>
        <end position="403"/>
    </location>
</feature>
<dbReference type="PROSITE" id="PS50850">
    <property type="entry name" value="MFS"/>
    <property type="match status" value="1"/>
</dbReference>
<evidence type="ECO:0000256" key="6">
    <source>
        <dbReference type="SAM" id="Phobius"/>
    </source>
</evidence>
<dbReference type="PANTHER" id="PTHR23507:SF40">
    <property type="entry name" value="TETRACYCLINE-EFFLUX TRANSPORTER"/>
    <property type="match status" value="1"/>
</dbReference>
<dbReference type="Pfam" id="PF07690">
    <property type="entry name" value="MFS_1"/>
    <property type="match status" value="1"/>
</dbReference>
<evidence type="ECO:0000313" key="9">
    <source>
        <dbReference type="Proteomes" id="UP000250140"/>
    </source>
</evidence>
<feature type="compositionally biased region" description="Basic and acidic residues" evidence="5">
    <location>
        <begin position="30"/>
        <end position="40"/>
    </location>
</feature>
<comment type="subcellular location">
    <subcellularLocation>
        <location evidence="1">Membrane</location>
        <topology evidence="1">Multi-pass membrane protein</topology>
    </subcellularLocation>
</comment>
<feature type="transmembrane region" description="Helical" evidence="6">
    <location>
        <begin position="98"/>
        <end position="117"/>
    </location>
</feature>
<dbReference type="SUPFAM" id="SSF103473">
    <property type="entry name" value="MFS general substrate transporter"/>
    <property type="match status" value="1"/>
</dbReference>
<dbReference type="InterPro" id="IPR011701">
    <property type="entry name" value="MFS"/>
</dbReference>
<dbReference type="Proteomes" id="UP000250140">
    <property type="component" value="Unassembled WGS sequence"/>
</dbReference>
<reference evidence="8 9" key="1">
    <citation type="journal article" date="2016" name="Nat. Commun.">
        <title>Ectomycorrhizal ecology is imprinted in the genome of the dominant symbiotic fungus Cenococcum geophilum.</title>
        <authorList>
            <consortium name="DOE Joint Genome Institute"/>
            <person name="Peter M."/>
            <person name="Kohler A."/>
            <person name="Ohm R.A."/>
            <person name="Kuo A."/>
            <person name="Krutzmann J."/>
            <person name="Morin E."/>
            <person name="Arend M."/>
            <person name="Barry K.W."/>
            <person name="Binder M."/>
            <person name="Choi C."/>
            <person name="Clum A."/>
            <person name="Copeland A."/>
            <person name="Grisel N."/>
            <person name="Haridas S."/>
            <person name="Kipfer T."/>
            <person name="LaButti K."/>
            <person name="Lindquist E."/>
            <person name="Lipzen A."/>
            <person name="Maire R."/>
            <person name="Meier B."/>
            <person name="Mihaltcheva S."/>
            <person name="Molinier V."/>
            <person name="Murat C."/>
            <person name="Poggeler S."/>
            <person name="Quandt C.A."/>
            <person name="Sperisen C."/>
            <person name="Tritt A."/>
            <person name="Tisserant E."/>
            <person name="Crous P.W."/>
            <person name="Henrissat B."/>
            <person name="Nehls U."/>
            <person name="Egli S."/>
            <person name="Spatafora J.W."/>
            <person name="Grigoriev I.V."/>
            <person name="Martin F.M."/>
        </authorList>
    </citation>
    <scope>NUCLEOTIDE SEQUENCE [LARGE SCALE GENOMIC DNA]</scope>
    <source>
        <strain evidence="8 9">CBS 207.34</strain>
    </source>
</reference>
<feature type="transmembrane region" description="Helical" evidence="6">
    <location>
        <begin position="545"/>
        <end position="568"/>
    </location>
</feature>
<evidence type="ECO:0000256" key="4">
    <source>
        <dbReference type="ARBA" id="ARBA00023136"/>
    </source>
</evidence>
<proteinExistence type="predicted"/>
<dbReference type="GO" id="GO:0022857">
    <property type="term" value="F:transmembrane transporter activity"/>
    <property type="evidence" value="ECO:0007669"/>
    <property type="project" value="InterPro"/>
</dbReference>
<protein>
    <submittedName>
        <fullName evidence="8">Tetracycline-efflux transporter-like protein</fullName>
    </submittedName>
</protein>
<dbReference type="EMBL" id="KV748890">
    <property type="protein sequence ID" value="OCL12321.1"/>
    <property type="molecule type" value="Genomic_DNA"/>
</dbReference>
<dbReference type="PANTHER" id="PTHR23507">
    <property type="entry name" value="ZGC:174356"/>
    <property type="match status" value="1"/>
</dbReference>
<feature type="transmembrane region" description="Helical" evidence="6">
    <location>
        <begin position="516"/>
        <end position="539"/>
    </location>
</feature>
<gene>
    <name evidence="8" type="ORF">AOQ84DRAFT_334470</name>
</gene>
<evidence type="ECO:0000313" key="8">
    <source>
        <dbReference type="EMBL" id="OCL12321.1"/>
    </source>
</evidence>
<dbReference type="InterPro" id="IPR020846">
    <property type="entry name" value="MFS_dom"/>
</dbReference>
<feature type="transmembrane region" description="Helical" evidence="6">
    <location>
        <begin position="199"/>
        <end position="218"/>
    </location>
</feature>
<accession>A0A8E2F8E3</accession>
<feature type="transmembrane region" description="Helical" evidence="6">
    <location>
        <begin position="415"/>
        <end position="438"/>
    </location>
</feature>
<dbReference type="InterPro" id="IPR036259">
    <property type="entry name" value="MFS_trans_sf"/>
</dbReference>
<keyword evidence="9" id="KW-1185">Reference proteome</keyword>
<dbReference type="GO" id="GO:0016020">
    <property type="term" value="C:membrane"/>
    <property type="evidence" value="ECO:0007669"/>
    <property type="project" value="UniProtKB-SubCell"/>
</dbReference>
<evidence type="ECO:0000256" key="3">
    <source>
        <dbReference type="ARBA" id="ARBA00022989"/>
    </source>
</evidence>
<evidence type="ECO:0000259" key="7">
    <source>
        <dbReference type="PROSITE" id="PS50850"/>
    </source>
</evidence>